<evidence type="ECO:0000256" key="11">
    <source>
        <dbReference type="SAM" id="MobiDB-lite"/>
    </source>
</evidence>
<keyword evidence="2" id="KW-0479">Metal-binding</keyword>
<feature type="coiled-coil region" evidence="10">
    <location>
        <begin position="310"/>
        <end position="344"/>
    </location>
</feature>
<dbReference type="Pfam" id="PF01753">
    <property type="entry name" value="zf-MYND"/>
    <property type="match status" value="1"/>
</dbReference>
<feature type="region of interest" description="Disordered" evidence="11">
    <location>
        <begin position="380"/>
        <end position="412"/>
    </location>
</feature>
<protein>
    <submittedName>
        <fullName evidence="14">Putative deformed epidermal autoregulatory factor 1</fullName>
    </submittedName>
</protein>
<feature type="region of interest" description="Disordered" evidence="11">
    <location>
        <begin position="216"/>
        <end position="236"/>
    </location>
</feature>
<dbReference type="PROSITE" id="PS50864">
    <property type="entry name" value="SAND"/>
    <property type="match status" value="1"/>
</dbReference>
<dbReference type="SUPFAM" id="SSF63763">
    <property type="entry name" value="SAND domain-like"/>
    <property type="match status" value="1"/>
</dbReference>
<feature type="compositionally biased region" description="Basic and acidic residues" evidence="11">
    <location>
        <begin position="396"/>
        <end position="410"/>
    </location>
</feature>
<proteinExistence type="predicted"/>
<keyword evidence="1" id="KW-0597">Phosphoprotein</keyword>
<keyword evidence="4" id="KW-0862">Zinc</keyword>
<evidence type="ECO:0000259" key="13">
    <source>
        <dbReference type="PROSITE" id="PS50865"/>
    </source>
</evidence>
<dbReference type="AlphaFoldDB" id="A0A2R5LM80"/>
<dbReference type="SUPFAM" id="SSF144232">
    <property type="entry name" value="HIT/MYND zinc finger-like"/>
    <property type="match status" value="1"/>
</dbReference>
<dbReference type="GO" id="GO:0000981">
    <property type="term" value="F:DNA-binding transcription factor activity, RNA polymerase II-specific"/>
    <property type="evidence" value="ECO:0007669"/>
    <property type="project" value="TreeGrafter"/>
</dbReference>
<reference evidence="14" key="1">
    <citation type="submission" date="2018-03" db="EMBL/GenBank/DDBJ databases">
        <title>The relapsing fever spirochete Borrelia turicatae persists in the highly oxidative environment of its soft-bodied tick vector.</title>
        <authorList>
            <person name="Bourret T.J."/>
            <person name="Boyle W.K."/>
            <person name="Valenzuela J.G."/>
            <person name="Oliveira F."/>
            <person name="Lopez J.E."/>
        </authorList>
    </citation>
    <scope>NUCLEOTIDE SEQUENCE</scope>
    <source>
        <strain evidence="14">Kansas strain/isolate</strain>
        <tissue evidence="14">Salivary glands</tissue>
    </source>
</reference>
<dbReference type="PROSITE" id="PS01360">
    <property type="entry name" value="ZF_MYND_1"/>
    <property type="match status" value="1"/>
</dbReference>
<dbReference type="Gene3D" id="3.10.390.10">
    <property type="entry name" value="SAND domain-like"/>
    <property type="match status" value="1"/>
</dbReference>
<evidence type="ECO:0000256" key="4">
    <source>
        <dbReference type="ARBA" id="ARBA00022833"/>
    </source>
</evidence>
<organism evidence="14">
    <name type="scientific">Ornithodoros turicata</name>
    <dbReference type="NCBI Taxonomy" id="34597"/>
    <lineage>
        <taxon>Eukaryota</taxon>
        <taxon>Metazoa</taxon>
        <taxon>Ecdysozoa</taxon>
        <taxon>Arthropoda</taxon>
        <taxon>Chelicerata</taxon>
        <taxon>Arachnida</taxon>
        <taxon>Acari</taxon>
        <taxon>Parasitiformes</taxon>
        <taxon>Ixodida</taxon>
        <taxon>Ixodoidea</taxon>
        <taxon>Argasidae</taxon>
        <taxon>Ornithodorinae</taxon>
        <taxon>Ornithodoros</taxon>
    </lineage>
</organism>
<dbReference type="GO" id="GO:0008270">
    <property type="term" value="F:zinc ion binding"/>
    <property type="evidence" value="ECO:0007669"/>
    <property type="project" value="UniProtKB-KW"/>
</dbReference>
<dbReference type="InterPro" id="IPR000770">
    <property type="entry name" value="SAND_dom"/>
</dbReference>
<evidence type="ECO:0000256" key="8">
    <source>
        <dbReference type="ARBA" id="ARBA00023242"/>
    </source>
</evidence>
<evidence type="ECO:0000256" key="6">
    <source>
        <dbReference type="ARBA" id="ARBA00023125"/>
    </source>
</evidence>
<dbReference type="EMBL" id="GGLE01006485">
    <property type="protein sequence ID" value="MBY10611.1"/>
    <property type="molecule type" value="Transcribed_RNA"/>
</dbReference>
<evidence type="ECO:0000259" key="12">
    <source>
        <dbReference type="PROSITE" id="PS50864"/>
    </source>
</evidence>
<evidence type="ECO:0000256" key="7">
    <source>
        <dbReference type="ARBA" id="ARBA00023163"/>
    </source>
</evidence>
<dbReference type="FunFam" id="3.10.390.10:FF:000004">
    <property type="entry name" value="Deformed epidermal autoregulatory factor 1"/>
    <property type="match status" value="1"/>
</dbReference>
<dbReference type="GO" id="GO:0003677">
    <property type="term" value="F:DNA binding"/>
    <property type="evidence" value="ECO:0007669"/>
    <property type="project" value="UniProtKB-KW"/>
</dbReference>
<dbReference type="GO" id="GO:0005634">
    <property type="term" value="C:nucleus"/>
    <property type="evidence" value="ECO:0007669"/>
    <property type="project" value="TreeGrafter"/>
</dbReference>
<keyword evidence="10" id="KW-0175">Coiled coil</keyword>
<feature type="compositionally biased region" description="Low complexity" evidence="11">
    <location>
        <begin position="285"/>
        <end position="297"/>
    </location>
</feature>
<evidence type="ECO:0000313" key="14">
    <source>
        <dbReference type="EMBL" id="MBY10611.1"/>
    </source>
</evidence>
<keyword evidence="7" id="KW-0804">Transcription</keyword>
<dbReference type="PANTHER" id="PTHR10237">
    <property type="entry name" value="DEFORMED EPIDERMAL AUTOREGULATORY FACTOR 1 HOMOLOG SUPPRESSIN"/>
    <property type="match status" value="1"/>
</dbReference>
<dbReference type="SMART" id="SM00258">
    <property type="entry name" value="SAND"/>
    <property type="match status" value="1"/>
</dbReference>
<feature type="region of interest" description="Disordered" evidence="11">
    <location>
        <begin position="276"/>
        <end position="297"/>
    </location>
</feature>
<evidence type="ECO:0000256" key="9">
    <source>
        <dbReference type="PROSITE-ProRule" id="PRU00134"/>
    </source>
</evidence>
<evidence type="ECO:0000256" key="3">
    <source>
        <dbReference type="ARBA" id="ARBA00022771"/>
    </source>
</evidence>
<feature type="domain" description="SAND" evidence="12">
    <location>
        <begin position="108"/>
        <end position="188"/>
    </location>
</feature>
<dbReference type="InterPro" id="IPR002893">
    <property type="entry name" value="Znf_MYND"/>
</dbReference>
<evidence type="ECO:0000256" key="10">
    <source>
        <dbReference type="SAM" id="Coils"/>
    </source>
</evidence>
<keyword evidence="3 9" id="KW-0863">Zinc-finger</keyword>
<keyword evidence="5" id="KW-0805">Transcription regulation</keyword>
<evidence type="ECO:0000256" key="1">
    <source>
        <dbReference type="ARBA" id="ARBA00022553"/>
    </source>
</evidence>
<dbReference type="Pfam" id="PF01342">
    <property type="entry name" value="SAND"/>
    <property type="match status" value="1"/>
</dbReference>
<dbReference type="Gene3D" id="6.10.140.2220">
    <property type="match status" value="1"/>
</dbReference>
<feature type="domain" description="MYND-type" evidence="13">
    <location>
        <begin position="413"/>
        <end position="449"/>
    </location>
</feature>
<evidence type="ECO:0000256" key="2">
    <source>
        <dbReference type="ARBA" id="ARBA00022723"/>
    </source>
</evidence>
<sequence>MVMETGDTVETPVITTLGFSEDIPNGDEAAFPVAEPQTVSVSLPNVLVATSQGIITPEQLQEAGIKATHIVIHDQSAIDVYKNAQASLAAQASKAIAHGGIQQKYKYNWDASVHDAELLVRCRNISGYLHKNKFGSGGRGRCIKSGARWYTPSEFEALCGRANSKDWKRSIRYAGRTLLCLIEDGILMPHATSCTCAACCDDMVVSGPVRLYTPYKRKRKEDSSTGSKSADEPQEKLLTLTSATAGKGKVKDLVVTIAPSPTMDITRVSAGNLLEGSPANTSVETLTPVTTPQTPRTAPTALEFGEQRQWWQLEEMVKNLAKQVQELQKQVEIVKAQSASTRDAALQQLRMQMENERKEAIKNVWTEAQNNLSRALLESRTGKDAVMQQSFQQGKPDTEATESDKEESSSKRCVNCNRDAVRECTGCHRVNYCSSFCQRKDWSSHQSMCFNREGSPQHSEDASGEDK</sequence>
<keyword evidence="6" id="KW-0238">DNA-binding</keyword>
<keyword evidence="8" id="KW-0539">Nucleus</keyword>
<accession>A0A2R5LM80</accession>
<dbReference type="InterPro" id="IPR010919">
    <property type="entry name" value="SAND-like_dom_sf"/>
</dbReference>
<evidence type="ECO:0000256" key="5">
    <source>
        <dbReference type="ARBA" id="ARBA00023015"/>
    </source>
</evidence>
<dbReference type="PROSITE" id="PS50865">
    <property type="entry name" value="ZF_MYND_2"/>
    <property type="match status" value="1"/>
</dbReference>
<dbReference type="PANTHER" id="PTHR10237:SF1">
    <property type="entry name" value="DEFORMED EPIDERMAL AUTOREGULATORY FACTOR 1 HOMOLOG"/>
    <property type="match status" value="1"/>
</dbReference>
<name>A0A2R5LM80_9ACAR</name>
<dbReference type="InterPro" id="IPR024119">
    <property type="entry name" value="TF_DEAF-1"/>
</dbReference>